<dbReference type="Proteomes" id="UP000564378">
    <property type="component" value="Unassembled WGS sequence"/>
</dbReference>
<protein>
    <submittedName>
        <fullName evidence="1">Uncharacterized protein</fullName>
    </submittedName>
</protein>
<dbReference type="EMBL" id="JACJVJ010000001">
    <property type="protein sequence ID" value="MBC2776969.1"/>
    <property type="molecule type" value="Genomic_DNA"/>
</dbReference>
<sequence>MAEPGASVSDPASAYAGPEEVAADVRLSEAQKISALRQWAYDVRELEVAEEEGMGDHDGDILRRIQIVLAELGHPVDSDHVAPSKQHSATD</sequence>
<organism evidence="1 2">
    <name type="scientific">Parasphingopyxis marina</name>
    <dbReference type="NCBI Taxonomy" id="2761622"/>
    <lineage>
        <taxon>Bacteria</taxon>
        <taxon>Pseudomonadati</taxon>
        <taxon>Pseudomonadota</taxon>
        <taxon>Alphaproteobacteria</taxon>
        <taxon>Sphingomonadales</taxon>
        <taxon>Sphingomonadaceae</taxon>
        <taxon>Parasphingopyxis</taxon>
    </lineage>
</organism>
<comment type="caution">
    <text evidence="1">The sequence shown here is derived from an EMBL/GenBank/DDBJ whole genome shotgun (WGS) entry which is preliminary data.</text>
</comment>
<reference evidence="1 2" key="1">
    <citation type="submission" date="2020-08" db="EMBL/GenBank/DDBJ databases">
        <title>Draft genome sequence of Parasphingopyxis sp. GrpM-11.</title>
        <authorList>
            <person name="Oh J."/>
            <person name="Roh D.-H."/>
        </authorList>
    </citation>
    <scope>NUCLEOTIDE SEQUENCE [LARGE SCALE GENOMIC DNA]</scope>
    <source>
        <strain evidence="1 2">GrpM-11</strain>
    </source>
</reference>
<evidence type="ECO:0000313" key="1">
    <source>
        <dbReference type="EMBL" id="MBC2776969.1"/>
    </source>
</evidence>
<gene>
    <name evidence="1" type="ORF">H6P80_04970</name>
</gene>
<evidence type="ECO:0000313" key="2">
    <source>
        <dbReference type="Proteomes" id="UP000564378"/>
    </source>
</evidence>
<keyword evidence="2" id="KW-1185">Reference proteome</keyword>
<name>A0A842HXE5_9SPHN</name>
<accession>A0A842HXE5</accession>
<dbReference type="RefSeq" id="WP_185800217.1">
    <property type="nucleotide sequence ID" value="NZ_JACJVJ010000001.1"/>
</dbReference>
<dbReference type="AlphaFoldDB" id="A0A842HXE5"/>
<proteinExistence type="predicted"/>